<dbReference type="EMBL" id="JACCBX010000001">
    <property type="protein sequence ID" value="NYE03798.1"/>
    <property type="molecule type" value="Genomic_DNA"/>
</dbReference>
<evidence type="ECO:0000259" key="3">
    <source>
        <dbReference type="Pfam" id="PF00080"/>
    </source>
</evidence>
<comment type="caution">
    <text evidence="4">The sequence shown here is derived from an EMBL/GenBank/DDBJ whole genome shotgun (WGS) entry which is preliminary data.</text>
</comment>
<keyword evidence="4" id="KW-0560">Oxidoreductase</keyword>
<reference evidence="5" key="2">
    <citation type="submission" date="2020-08" db="EMBL/GenBank/DDBJ databases">
        <title>The Agave Microbiome: Exploring the role of microbial communities in plant adaptations to desert environments.</title>
        <authorList>
            <person name="Partida-Martinez L.P."/>
        </authorList>
    </citation>
    <scope>NUCLEOTIDE SEQUENCE [LARGE SCALE GENOMIC DNA]</scope>
    <source>
        <strain evidence="5">AT2.8</strain>
    </source>
</reference>
<evidence type="ECO:0000256" key="2">
    <source>
        <dbReference type="SAM" id="MobiDB-lite"/>
    </source>
</evidence>
<dbReference type="InterPro" id="IPR024134">
    <property type="entry name" value="SOD_Cu/Zn_/chaperone"/>
</dbReference>
<dbReference type="PROSITE" id="PS51257">
    <property type="entry name" value="PROKAR_LIPOPROTEIN"/>
    <property type="match status" value="1"/>
</dbReference>
<dbReference type="Pfam" id="PF00080">
    <property type="entry name" value="Sod_Cu"/>
    <property type="match status" value="1"/>
</dbReference>
<evidence type="ECO:0000313" key="5">
    <source>
        <dbReference type="Proteomes" id="UP000548423"/>
    </source>
</evidence>
<feature type="region of interest" description="Disordered" evidence="2">
    <location>
        <begin position="75"/>
        <end position="100"/>
    </location>
</feature>
<dbReference type="EC" id="1.15.1.1" evidence="4"/>
<reference evidence="5" key="1">
    <citation type="submission" date="2020-07" db="EMBL/GenBank/DDBJ databases">
        <authorList>
            <person name="Partida-Martinez L."/>
            <person name="Huntemann M."/>
            <person name="Clum A."/>
            <person name="Wang J."/>
            <person name="Palaniappan K."/>
            <person name="Ritter S."/>
            <person name="Chen I.-M."/>
            <person name="Stamatis D."/>
            <person name="Reddy T."/>
            <person name="O'Malley R."/>
            <person name="Daum C."/>
            <person name="Shapiro N."/>
            <person name="Ivanova N."/>
            <person name="Kyrpides N."/>
            <person name="Woyke T."/>
        </authorList>
    </citation>
    <scope>NUCLEOTIDE SEQUENCE [LARGE SCALE GENOMIC DNA]</scope>
    <source>
        <strain evidence="5">AT2.8</strain>
    </source>
</reference>
<dbReference type="Gene3D" id="2.60.40.200">
    <property type="entry name" value="Superoxide dismutase, copper/zinc binding domain"/>
    <property type="match status" value="1"/>
</dbReference>
<dbReference type="CDD" id="cd00305">
    <property type="entry name" value="Cu-Zn_Superoxide_Dismutase"/>
    <property type="match status" value="1"/>
</dbReference>
<proteinExistence type="inferred from homology"/>
<dbReference type="GO" id="GO:0004784">
    <property type="term" value="F:superoxide dismutase activity"/>
    <property type="evidence" value="ECO:0007669"/>
    <property type="project" value="UniProtKB-EC"/>
</dbReference>
<dbReference type="GO" id="GO:0005507">
    <property type="term" value="F:copper ion binding"/>
    <property type="evidence" value="ECO:0007669"/>
    <property type="project" value="InterPro"/>
</dbReference>
<protein>
    <submittedName>
        <fullName evidence="4">Cu-Zn family superoxide dismutase</fullName>
        <ecNumber evidence="4">1.15.1.1</ecNumber>
    </submittedName>
</protein>
<gene>
    <name evidence="4" type="ORF">F4694_000517</name>
</gene>
<dbReference type="AlphaFoldDB" id="A0A852T8C7"/>
<sequence length="171" mass="18449">MKRVWIIIPLILLTGCLEKDITKLDVKMINDKGDSVGKVNVQEVSSGVKLTFDLKGLPSGEHAVHIHDKGECKKPDFKSAGKDLNPDDKKHGLLHPEGAHAGDLPNLIVEDDGTVKAELMAPNVTLKEGRATLIRKDGTTIVIHKEKDDGMTQPEGDSGDGIACGEISKEQ</sequence>
<dbReference type="PANTHER" id="PTHR10003">
    <property type="entry name" value="SUPEROXIDE DISMUTASE CU-ZN -RELATED"/>
    <property type="match status" value="1"/>
</dbReference>
<evidence type="ECO:0000256" key="1">
    <source>
        <dbReference type="ARBA" id="ARBA00010457"/>
    </source>
</evidence>
<dbReference type="InterPro" id="IPR036423">
    <property type="entry name" value="SOD-like_Cu/Zn_dom_sf"/>
</dbReference>
<accession>A0A852T8C7</accession>
<organism evidence="4 5">
    <name type="scientific">Neobacillus niacini</name>
    <dbReference type="NCBI Taxonomy" id="86668"/>
    <lineage>
        <taxon>Bacteria</taxon>
        <taxon>Bacillati</taxon>
        <taxon>Bacillota</taxon>
        <taxon>Bacilli</taxon>
        <taxon>Bacillales</taxon>
        <taxon>Bacillaceae</taxon>
        <taxon>Neobacillus</taxon>
    </lineage>
</organism>
<feature type="region of interest" description="Disordered" evidence="2">
    <location>
        <begin position="145"/>
        <end position="171"/>
    </location>
</feature>
<evidence type="ECO:0000313" key="4">
    <source>
        <dbReference type="EMBL" id="NYE03798.1"/>
    </source>
</evidence>
<feature type="compositionally biased region" description="Basic and acidic residues" evidence="2">
    <location>
        <begin position="75"/>
        <end position="91"/>
    </location>
</feature>
<comment type="similarity">
    <text evidence="1">Belongs to the Cu-Zn superoxide dismutase family.</text>
</comment>
<dbReference type="SUPFAM" id="SSF49329">
    <property type="entry name" value="Cu,Zn superoxide dismutase-like"/>
    <property type="match status" value="1"/>
</dbReference>
<name>A0A852T8C7_9BACI</name>
<dbReference type="Proteomes" id="UP000548423">
    <property type="component" value="Unassembled WGS sequence"/>
</dbReference>
<dbReference type="InterPro" id="IPR001424">
    <property type="entry name" value="SOD_Cu_Zn_dom"/>
</dbReference>
<feature type="domain" description="Superoxide dismutase copper/zinc binding" evidence="3">
    <location>
        <begin position="37"/>
        <end position="167"/>
    </location>
</feature>